<dbReference type="Proteomes" id="UP000664904">
    <property type="component" value="Plasmid unnamed4"/>
</dbReference>
<organism evidence="2 3">
    <name type="scientific">Pseudoalteromonas xiamenensis</name>
    <dbReference type="NCBI Taxonomy" id="882626"/>
    <lineage>
        <taxon>Bacteria</taxon>
        <taxon>Pseudomonadati</taxon>
        <taxon>Pseudomonadota</taxon>
        <taxon>Gammaproteobacteria</taxon>
        <taxon>Alteromonadales</taxon>
        <taxon>Pseudoalteromonadaceae</taxon>
        <taxon>Pseudoalteromonas</taxon>
    </lineage>
</organism>
<evidence type="ECO:0000259" key="1">
    <source>
        <dbReference type="PROSITE" id="PS50943"/>
    </source>
</evidence>
<proteinExistence type="predicted"/>
<sequence length="76" mass="8452">MKISNSMSDGAIAAEVFSRLESRRKELNLTQEELAFRVGINSIFWVPRKAKSTPQGALKNAQVRNIGENFITNTVA</sequence>
<reference evidence="2" key="1">
    <citation type="submission" date="2021-03" db="EMBL/GenBank/DDBJ databases">
        <title>Complete Genome of Pseudoalteromonas xiamenensis STKMTI.2, a new potential marine bacterium producing anti-Vibrio compounds.</title>
        <authorList>
            <person name="Handayani D.P."/>
            <person name="Isnansetyo A."/>
            <person name="Istiqomah I."/>
            <person name="Jumina J."/>
        </authorList>
    </citation>
    <scope>NUCLEOTIDE SEQUENCE</scope>
    <source>
        <strain evidence="2">STKMTI.2</strain>
        <plasmid evidence="2">unnamed4</plasmid>
    </source>
</reference>
<accession>A0A975HP67</accession>
<dbReference type="Gene3D" id="1.10.260.40">
    <property type="entry name" value="lambda repressor-like DNA-binding domains"/>
    <property type="match status" value="1"/>
</dbReference>
<name>A0A975HP67_9GAMM</name>
<dbReference type="CDD" id="cd00093">
    <property type="entry name" value="HTH_XRE"/>
    <property type="match status" value="1"/>
</dbReference>
<dbReference type="InterPro" id="IPR001387">
    <property type="entry name" value="Cro/C1-type_HTH"/>
</dbReference>
<keyword evidence="2" id="KW-0614">Plasmid</keyword>
<dbReference type="EMBL" id="CP072134">
    <property type="protein sequence ID" value="QTH72955.1"/>
    <property type="molecule type" value="Genomic_DNA"/>
</dbReference>
<evidence type="ECO:0000313" key="3">
    <source>
        <dbReference type="Proteomes" id="UP000664904"/>
    </source>
</evidence>
<dbReference type="PROSITE" id="PS50943">
    <property type="entry name" value="HTH_CROC1"/>
    <property type="match status" value="1"/>
</dbReference>
<dbReference type="GO" id="GO:0003677">
    <property type="term" value="F:DNA binding"/>
    <property type="evidence" value="ECO:0007669"/>
    <property type="project" value="InterPro"/>
</dbReference>
<protein>
    <submittedName>
        <fullName evidence="2">Helix-turn-helix transcriptional regulator</fullName>
    </submittedName>
</protein>
<dbReference type="AlphaFoldDB" id="A0A975HP67"/>
<dbReference type="RefSeq" id="WP_208844575.1">
    <property type="nucleotide sequence ID" value="NZ_CP072134.1"/>
</dbReference>
<feature type="domain" description="HTH cro/C1-type" evidence="1">
    <location>
        <begin position="20"/>
        <end position="40"/>
    </location>
</feature>
<evidence type="ECO:0000313" key="2">
    <source>
        <dbReference type="EMBL" id="QTH72955.1"/>
    </source>
</evidence>
<dbReference type="SUPFAM" id="SSF47413">
    <property type="entry name" value="lambda repressor-like DNA-binding domains"/>
    <property type="match status" value="1"/>
</dbReference>
<geneLocation type="plasmid" evidence="2 3">
    <name>unnamed4</name>
</geneLocation>
<dbReference type="KEGG" id="pxi:J5O05_17480"/>
<keyword evidence="3" id="KW-1185">Reference proteome</keyword>
<dbReference type="InterPro" id="IPR010982">
    <property type="entry name" value="Lambda_DNA-bd_dom_sf"/>
</dbReference>
<gene>
    <name evidence="2" type="ORF">J5O05_17480</name>
</gene>